<dbReference type="SUPFAM" id="SSF53335">
    <property type="entry name" value="S-adenosyl-L-methionine-dependent methyltransferases"/>
    <property type="match status" value="1"/>
</dbReference>
<dbReference type="SUPFAM" id="SSF46785">
    <property type="entry name" value="Winged helix' DNA-binding domain"/>
    <property type="match status" value="1"/>
</dbReference>
<protein>
    <submittedName>
        <fullName evidence="2">ArsR family transcriptional regulator</fullName>
    </submittedName>
</protein>
<dbReference type="Pfam" id="PF08241">
    <property type="entry name" value="Methyltransf_11"/>
    <property type="match status" value="1"/>
</dbReference>
<dbReference type="PANTHER" id="PTHR42912:SF80">
    <property type="entry name" value="METHYLTRANSFERASE DOMAIN-CONTAINING PROTEIN"/>
    <property type="match status" value="1"/>
</dbReference>
<dbReference type="InterPro" id="IPR029063">
    <property type="entry name" value="SAM-dependent_MTases_sf"/>
</dbReference>
<feature type="domain" description="HTH arsR-type" evidence="1">
    <location>
        <begin position="1"/>
        <end position="104"/>
    </location>
</feature>
<evidence type="ECO:0000259" key="1">
    <source>
        <dbReference type="PROSITE" id="PS50987"/>
    </source>
</evidence>
<dbReference type="Gene3D" id="3.40.50.150">
    <property type="entry name" value="Vaccinia Virus protein VP39"/>
    <property type="match status" value="1"/>
</dbReference>
<dbReference type="InterPro" id="IPR001845">
    <property type="entry name" value="HTH_ArsR_DNA-bd_dom"/>
</dbReference>
<dbReference type="Proteomes" id="UP001460888">
    <property type="component" value="Unassembled WGS sequence"/>
</dbReference>
<dbReference type="CDD" id="cd02440">
    <property type="entry name" value="AdoMet_MTases"/>
    <property type="match status" value="1"/>
</dbReference>
<dbReference type="EMBL" id="APND01000005">
    <property type="protein sequence ID" value="MES1930633.1"/>
    <property type="molecule type" value="Genomic_DNA"/>
</dbReference>
<gene>
    <name evidence="2" type="ORF">SADO_15324</name>
</gene>
<dbReference type="InterPro" id="IPR011991">
    <property type="entry name" value="ArsR-like_HTH"/>
</dbReference>
<organism evidence="2 3">
    <name type="scientific">Salinisphaera dokdonensis CL-ES53</name>
    <dbReference type="NCBI Taxonomy" id="1304272"/>
    <lineage>
        <taxon>Bacteria</taxon>
        <taxon>Pseudomonadati</taxon>
        <taxon>Pseudomonadota</taxon>
        <taxon>Gammaproteobacteria</taxon>
        <taxon>Salinisphaerales</taxon>
        <taxon>Salinisphaeraceae</taxon>
        <taxon>Salinisphaera</taxon>
    </lineage>
</organism>
<dbReference type="InterPro" id="IPR036388">
    <property type="entry name" value="WH-like_DNA-bd_sf"/>
</dbReference>
<sequence length="320" mass="35632">MLDLADSTQLLRLLAEPTRLRLLLLLIDQPMTVAELTTVTQLTQSRVSSHLGRLREAELVQDRAVANARFYSVDTKRWHHDVRPVWGALIDTLDDAVVHRDREHAAAIVRQRAARSSWVESVAGSMERQYSPGRTWEAMSRSLIELLDLGDVLDIASGDGVLAELLCRRARHVTCLDRSAAVIDAAQRRLADEANVVFEIGDMHALPFENESFDQVFLLHALSYSDTPRDALSEAARVLRPNGRLTLATIGRHEHESTVAAYDHVNLGFEVDELRVWLEGAGLQVLDCAERAREPQPPYFRLITASAGKSGIDQPVAGRP</sequence>
<dbReference type="InterPro" id="IPR050508">
    <property type="entry name" value="Methyltransf_Superfamily"/>
</dbReference>
<evidence type="ECO:0000313" key="2">
    <source>
        <dbReference type="EMBL" id="MES1930633.1"/>
    </source>
</evidence>
<dbReference type="Gene3D" id="1.10.10.10">
    <property type="entry name" value="Winged helix-like DNA-binding domain superfamily/Winged helix DNA-binding domain"/>
    <property type="match status" value="1"/>
</dbReference>
<dbReference type="Pfam" id="PF01022">
    <property type="entry name" value="HTH_5"/>
    <property type="match status" value="1"/>
</dbReference>
<dbReference type="InterPro" id="IPR036390">
    <property type="entry name" value="WH_DNA-bd_sf"/>
</dbReference>
<dbReference type="InterPro" id="IPR013216">
    <property type="entry name" value="Methyltransf_11"/>
</dbReference>
<dbReference type="PRINTS" id="PR00778">
    <property type="entry name" value="HTHARSR"/>
</dbReference>
<proteinExistence type="predicted"/>
<comment type="caution">
    <text evidence="2">The sequence shown here is derived from an EMBL/GenBank/DDBJ whole genome shotgun (WGS) entry which is preliminary data.</text>
</comment>
<dbReference type="RefSeq" id="WP_353113015.1">
    <property type="nucleotide sequence ID" value="NZ_APND01000005.1"/>
</dbReference>
<evidence type="ECO:0000313" key="3">
    <source>
        <dbReference type="Proteomes" id="UP001460888"/>
    </source>
</evidence>
<dbReference type="NCBIfam" id="NF033788">
    <property type="entry name" value="HTH_metalloreg"/>
    <property type="match status" value="1"/>
</dbReference>
<accession>A0ABV2B444</accession>
<dbReference type="SMART" id="SM00418">
    <property type="entry name" value="HTH_ARSR"/>
    <property type="match status" value="1"/>
</dbReference>
<dbReference type="CDD" id="cd00090">
    <property type="entry name" value="HTH_ARSR"/>
    <property type="match status" value="1"/>
</dbReference>
<dbReference type="PROSITE" id="PS50987">
    <property type="entry name" value="HTH_ARSR_2"/>
    <property type="match status" value="1"/>
</dbReference>
<name>A0ABV2B444_9GAMM</name>
<reference evidence="2 3" key="1">
    <citation type="submission" date="2013-03" db="EMBL/GenBank/DDBJ databases">
        <title>Salinisphaera dokdonensis CL-ES53 Genome Sequencing.</title>
        <authorList>
            <person name="Li C."/>
            <person name="Lai Q."/>
            <person name="Shao Z."/>
        </authorList>
    </citation>
    <scope>NUCLEOTIDE SEQUENCE [LARGE SCALE GENOMIC DNA]</scope>
    <source>
        <strain evidence="2 3">CL-ES53</strain>
    </source>
</reference>
<keyword evidence="3" id="KW-1185">Reference proteome</keyword>
<dbReference type="PANTHER" id="PTHR42912">
    <property type="entry name" value="METHYLTRANSFERASE"/>
    <property type="match status" value="1"/>
</dbReference>